<dbReference type="InterPro" id="IPR050464">
    <property type="entry name" value="Zeta_carotene_desat/Oxidored"/>
</dbReference>
<dbReference type="Pfam" id="PF01593">
    <property type="entry name" value="Amino_oxidase"/>
    <property type="match status" value="1"/>
</dbReference>
<comment type="caution">
    <text evidence="2">The sequence shown here is derived from an EMBL/GenBank/DDBJ whole genome shotgun (WGS) entry which is preliminary data.</text>
</comment>
<dbReference type="Gene3D" id="3.50.50.60">
    <property type="entry name" value="FAD/NAD(P)-binding domain"/>
    <property type="match status" value="1"/>
</dbReference>
<dbReference type="AlphaFoldDB" id="A0A7X6I673"/>
<name>A0A7X6I673_9BURK</name>
<dbReference type="InterPro" id="IPR036188">
    <property type="entry name" value="FAD/NAD-bd_sf"/>
</dbReference>
<gene>
    <name evidence="2" type="ORF">RAMLITH_08275</name>
</gene>
<dbReference type="InterPro" id="IPR002937">
    <property type="entry name" value="Amino_oxidase"/>
</dbReference>
<proteinExistence type="predicted"/>
<dbReference type="PANTHER" id="PTHR42923">
    <property type="entry name" value="PROTOPORPHYRINOGEN OXIDASE"/>
    <property type="match status" value="1"/>
</dbReference>
<evidence type="ECO:0000259" key="1">
    <source>
        <dbReference type="Pfam" id="PF01593"/>
    </source>
</evidence>
<accession>A0A7X6I673</accession>
<reference evidence="2 3" key="1">
    <citation type="journal article" date="2020" name="Nature">
        <title>Bacterial chemolithoautotrophy via manganese oxidation.</title>
        <authorList>
            <person name="Yu H."/>
            <person name="Leadbetter J.R."/>
        </authorList>
    </citation>
    <scope>NUCLEOTIDE SEQUENCE [LARGE SCALE GENOMIC DNA]</scope>
    <source>
        <strain evidence="2 3">RBP-1</strain>
    </source>
</reference>
<evidence type="ECO:0000313" key="2">
    <source>
        <dbReference type="EMBL" id="NKE65814.1"/>
    </source>
</evidence>
<dbReference type="RefSeq" id="WP_168106897.1">
    <property type="nucleotide sequence ID" value="NZ_VTOX01000002.1"/>
</dbReference>
<dbReference type="SUPFAM" id="SSF51905">
    <property type="entry name" value="FAD/NAD(P)-binding domain"/>
    <property type="match status" value="1"/>
</dbReference>
<organism evidence="2 3">
    <name type="scientific">Ramlibacter lithotrophicus</name>
    <dbReference type="NCBI Taxonomy" id="2606681"/>
    <lineage>
        <taxon>Bacteria</taxon>
        <taxon>Pseudomonadati</taxon>
        <taxon>Pseudomonadota</taxon>
        <taxon>Betaproteobacteria</taxon>
        <taxon>Burkholderiales</taxon>
        <taxon>Comamonadaceae</taxon>
        <taxon>Ramlibacter</taxon>
    </lineage>
</organism>
<keyword evidence="3" id="KW-1185">Reference proteome</keyword>
<dbReference type="InterPro" id="IPR017830">
    <property type="entry name" value="SQase_HpnE"/>
</dbReference>
<protein>
    <submittedName>
        <fullName evidence="2">NAD(P)-binding protein</fullName>
    </submittedName>
</protein>
<dbReference type="EMBL" id="VTOX01000002">
    <property type="protein sequence ID" value="NKE65814.1"/>
    <property type="molecule type" value="Genomic_DNA"/>
</dbReference>
<dbReference type="Proteomes" id="UP000521868">
    <property type="component" value="Unassembled WGS sequence"/>
</dbReference>
<sequence>MKVAVIGGGWAGMAAAVAAIQAGHRPTVLEAAPQLGGRARALPVRGPDGGALRLDNGQHILAGAYRETLRLMRSVGVAPKDALLRMPLTLRFPDGGGLALPPWPAPVDAAAGIAMARGWSAADKWSLARTAWQWRAAGFECGAAASVADLCHGLTPNVLAELVEPLCVSALNTPAARASGQVFLRVMRDTLFEPAGSNLLLPRTDLGSLFPEAAARWLAGRGGEVATGQRVRELAPRSRGWRVDGRDFDAVLLACPPQEAARLAEGSGAAAPSWPALARGLQHEAIATVYTSGGPRLPLPMLALRTGPQGPAQFVFDRSRLGGPPGLLAFVVSACTSDREQAEHEVVRQAHALGWTAVRPLQTVVEKRATFACTPGLQRPPQQVAPGLLACGDYVEGPYPATLEGAVRSALQAVAALAPAGTVT</sequence>
<dbReference type="GO" id="GO:0016491">
    <property type="term" value="F:oxidoreductase activity"/>
    <property type="evidence" value="ECO:0007669"/>
    <property type="project" value="InterPro"/>
</dbReference>
<dbReference type="PANTHER" id="PTHR42923:SF47">
    <property type="entry name" value="BLR3003 PROTEIN"/>
    <property type="match status" value="1"/>
</dbReference>
<feature type="domain" description="Amine oxidase" evidence="1">
    <location>
        <begin position="11"/>
        <end position="417"/>
    </location>
</feature>
<dbReference type="NCBIfam" id="TIGR03467">
    <property type="entry name" value="HpnE"/>
    <property type="match status" value="1"/>
</dbReference>
<evidence type="ECO:0000313" key="3">
    <source>
        <dbReference type="Proteomes" id="UP000521868"/>
    </source>
</evidence>